<evidence type="ECO:0000313" key="1">
    <source>
        <dbReference type="EMBL" id="KAG5263806.1"/>
    </source>
</evidence>
<name>A0AAV6FPW2_9TELE</name>
<organism evidence="1 2">
    <name type="scientific">Alosa alosa</name>
    <name type="common">allis shad</name>
    <dbReference type="NCBI Taxonomy" id="278164"/>
    <lineage>
        <taxon>Eukaryota</taxon>
        <taxon>Metazoa</taxon>
        <taxon>Chordata</taxon>
        <taxon>Craniata</taxon>
        <taxon>Vertebrata</taxon>
        <taxon>Euteleostomi</taxon>
        <taxon>Actinopterygii</taxon>
        <taxon>Neopterygii</taxon>
        <taxon>Teleostei</taxon>
        <taxon>Clupei</taxon>
        <taxon>Clupeiformes</taxon>
        <taxon>Clupeoidei</taxon>
        <taxon>Clupeidae</taxon>
        <taxon>Alosa</taxon>
    </lineage>
</organism>
<dbReference type="Proteomes" id="UP000823561">
    <property type="component" value="Chromosome 21"/>
</dbReference>
<sequence>MLKQVQVAADVLLEAQLVHLPTQAHHRRVDGDVVPLGVVAPLQDVDLRICGRHRRGRHRWGRSVAEVPHPPVDSVFQQLGEKGGVAAHAQPEDELVILNADGELFGGDLGLDVPLPVLARLGHQGHQVHLLRLLCAVGPQPGVLWVGEDQIEEVQAETAQQGLELVVLEGPAEGHHGRLDALGTPGVVGAVSADHEVPRVVEAVAPQPGVCGVGQEDAKHLDVVADARHKLLLEVLGAQGHHARVHSARCGPVLVHAQELFETAVGPGHAPECGGGGGGVAGGGGGGGGRGGLLLRPQRVFWAQGLLAAGGFIQEGIQQGADGVAAVPPHLPDLLGGEPAQCPAEG</sequence>
<gene>
    <name evidence="1" type="ORF">AALO_G00268820</name>
</gene>
<evidence type="ECO:0000313" key="2">
    <source>
        <dbReference type="Proteomes" id="UP000823561"/>
    </source>
</evidence>
<reference evidence="1" key="1">
    <citation type="submission" date="2020-10" db="EMBL/GenBank/DDBJ databases">
        <title>Chromosome-scale genome assembly of the Allis shad, Alosa alosa.</title>
        <authorList>
            <person name="Margot Z."/>
            <person name="Christophe K."/>
            <person name="Cabau C."/>
            <person name="Louis A."/>
            <person name="Berthelot C."/>
            <person name="Parey E."/>
            <person name="Roest Crollius H."/>
            <person name="Montfort J."/>
            <person name="Robinson-Rechavi M."/>
            <person name="Bucao C."/>
            <person name="Bouchez O."/>
            <person name="Gislard M."/>
            <person name="Lluch J."/>
            <person name="Milhes M."/>
            <person name="Lampietro C."/>
            <person name="Lopez Roques C."/>
            <person name="Donnadieu C."/>
            <person name="Braasch I."/>
            <person name="Desvignes T."/>
            <person name="Postlethwait J."/>
            <person name="Bobe J."/>
            <person name="Guiguen Y."/>
        </authorList>
    </citation>
    <scope>NUCLEOTIDE SEQUENCE</scope>
    <source>
        <strain evidence="1">M-15738</strain>
        <tissue evidence="1">Blood</tissue>
    </source>
</reference>
<comment type="caution">
    <text evidence="1">The sequence shown here is derived from an EMBL/GenBank/DDBJ whole genome shotgun (WGS) entry which is preliminary data.</text>
</comment>
<dbReference type="AlphaFoldDB" id="A0AAV6FPW2"/>
<dbReference type="EMBL" id="JADWDJ010000021">
    <property type="protein sequence ID" value="KAG5263806.1"/>
    <property type="molecule type" value="Genomic_DNA"/>
</dbReference>
<protein>
    <submittedName>
        <fullName evidence="1">Uncharacterized protein</fullName>
    </submittedName>
</protein>
<accession>A0AAV6FPW2</accession>
<keyword evidence="2" id="KW-1185">Reference proteome</keyword>
<proteinExistence type="predicted"/>